<reference evidence="2 3" key="1">
    <citation type="submission" date="2019-08" db="EMBL/GenBank/DDBJ databases">
        <title>In-depth cultivation of the pig gut microbiome towards novel bacterial diversity and tailored functional studies.</title>
        <authorList>
            <person name="Wylensek D."/>
            <person name="Hitch T.C.A."/>
            <person name="Clavel T."/>
        </authorList>
    </citation>
    <scope>NUCLEOTIDE SEQUENCE [LARGE SCALE GENOMIC DNA]</scope>
    <source>
        <strain evidence="2 3">WB03_NA08</strain>
    </source>
</reference>
<evidence type="ECO:0000256" key="1">
    <source>
        <dbReference type="SAM" id="Phobius"/>
    </source>
</evidence>
<proteinExistence type="predicted"/>
<sequence>MRQLSGIKLRSMWEALRAQTYVLVLSIIAYIYGLIWIGVIAIGLATAGLAGAQAMPLLLPLAGSLYTLGWIVVPVVLASQEGTLDPIKLTPYVSNSSRLALALIIVGGVGVGGVYFLLVQIGAIVGWAGIGGGLGLWSAILGAVLGSLVALVWFKALGTWLGRRKATKTSAKDRAGLIIGVLFLVVFIPSIYLLPDLLENLDLSFWLSLLPYLKWTPFGAPWFLPAAAVENDWTQFAVLILISAVTIALGWWLMRAMLGPAMVGKAAKITPAIEDALRAGRTQVDPTATQTEHVRAGEVPQYLSLVDMWQRLGISGPTAAVAARTQIYWLKDSRLSVQSLSSLTLIIVAVIMDKSMAYFPGMSFFFVILAAFVLGRVLGTLLQYDSTAFWLHVSTGIRGAHDRLGRFLGSAIFMVPALLVATVVFGILVGMAPGNIALLAVASLLVFSCGATATSIIGSQWVYPVQPPGTSAMSTKGTGQFGITLLIGLLQFAVTALFAALPAGLLVWSLSGGTALKLIAALVAIAWSCAIIWLSVWWGGKILDRSEVEILTKIRNWPGHGVTA</sequence>
<keyword evidence="1" id="KW-0472">Membrane</keyword>
<protein>
    <recommendedName>
        <fullName evidence="4">ABC-2 type transport system permease protein</fullName>
    </recommendedName>
</protein>
<keyword evidence="3" id="KW-1185">Reference proteome</keyword>
<gene>
    <name evidence="2" type="ORF">FYJ24_03040</name>
</gene>
<feature type="transmembrane region" description="Helical" evidence="1">
    <location>
        <begin position="483"/>
        <end position="508"/>
    </location>
</feature>
<evidence type="ECO:0000313" key="2">
    <source>
        <dbReference type="EMBL" id="MSS83750.1"/>
    </source>
</evidence>
<evidence type="ECO:0000313" key="3">
    <source>
        <dbReference type="Proteomes" id="UP000470875"/>
    </source>
</evidence>
<name>A0A6N7VS13_9ACTO</name>
<comment type="caution">
    <text evidence="2">The sequence shown here is derived from an EMBL/GenBank/DDBJ whole genome shotgun (WGS) entry which is preliminary data.</text>
</comment>
<feature type="transmembrane region" description="Helical" evidence="1">
    <location>
        <begin position="21"/>
        <end position="45"/>
    </location>
</feature>
<feature type="transmembrane region" description="Helical" evidence="1">
    <location>
        <begin position="335"/>
        <end position="352"/>
    </location>
</feature>
<accession>A0A6N7VS13</accession>
<keyword evidence="1" id="KW-0812">Transmembrane</keyword>
<dbReference type="AlphaFoldDB" id="A0A6N7VS13"/>
<feature type="transmembrane region" description="Helical" evidence="1">
    <location>
        <begin position="134"/>
        <end position="154"/>
    </location>
</feature>
<feature type="transmembrane region" description="Helical" evidence="1">
    <location>
        <begin position="436"/>
        <end position="463"/>
    </location>
</feature>
<feature type="transmembrane region" description="Helical" evidence="1">
    <location>
        <begin position="236"/>
        <end position="254"/>
    </location>
</feature>
<dbReference type="EMBL" id="VULO01000003">
    <property type="protein sequence ID" value="MSS83750.1"/>
    <property type="molecule type" value="Genomic_DNA"/>
</dbReference>
<dbReference type="Proteomes" id="UP000470875">
    <property type="component" value="Unassembled WGS sequence"/>
</dbReference>
<feature type="transmembrane region" description="Helical" evidence="1">
    <location>
        <begin position="515"/>
        <end position="538"/>
    </location>
</feature>
<feature type="transmembrane region" description="Helical" evidence="1">
    <location>
        <begin position="99"/>
        <end position="128"/>
    </location>
</feature>
<feature type="transmembrane region" description="Helical" evidence="1">
    <location>
        <begin position="57"/>
        <end position="78"/>
    </location>
</feature>
<feature type="transmembrane region" description="Helical" evidence="1">
    <location>
        <begin position="175"/>
        <end position="193"/>
    </location>
</feature>
<feature type="transmembrane region" description="Helical" evidence="1">
    <location>
        <begin position="364"/>
        <end position="384"/>
    </location>
</feature>
<feature type="transmembrane region" description="Helical" evidence="1">
    <location>
        <begin position="404"/>
        <end position="429"/>
    </location>
</feature>
<evidence type="ECO:0008006" key="4">
    <source>
        <dbReference type="Google" id="ProtNLM"/>
    </source>
</evidence>
<keyword evidence="1" id="KW-1133">Transmembrane helix</keyword>
<organism evidence="2 3">
    <name type="scientific">Scrofimicrobium canadense</name>
    <dbReference type="NCBI Taxonomy" id="2652290"/>
    <lineage>
        <taxon>Bacteria</taxon>
        <taxon>Bacillati</taxon>
        <taxon>Actinomycetota</taxon>
        <taxon>Actinomycetes</taxon>
        <taxon>Actinomycetales</taxon>
        <taxon>Actinomycetaceae</taxon>
        <taxon>Scrofimicrobium</taxon>
    </lineage>
</organism>